<gene>
    <name evidence="1" type="ORF">CTEN210_17828</name>
</gene>
<reference evidence="1 2" key="1">
    <citation type="journal article" date="2021" name="Sci. Rep.">
        <title>The genome of the diatom Chaetoceros tenuissimus carries an ancient integrated fragment of an extant virus.</title>
        <authorList>
            <person name="Hongo Y."/>
            <person name="Kimura K."/>
            <person name="Takaki Y."/>
            <person name="Yoshida Y."/>
            <person name="Baba S."/>
            <person name="Kobayashi G."/>
            <person name="Nagasaki K."/>
            <person name="Hano T."/>
            <person name="Tomaru Y."/>
        </authorList>
    </citation>
    <scope>NUCLEOTIDE SEQUENCE [LARGE SCALE GENOMIC DNA]</scope>
    <source>
        <strain evidence="1 2">NIES-3715</strain>
    </source>
</reference>
<keyword evidence="2" id="KW-1185">Reference proteome</keyword>
<dbReference type="EMBL" id="BLLK01000074">
    <property type="protein sequence ID" value="GFH61352.1"/>
    <property type="molecule type" value="Genomic_DNA"/>
</dbReference>
<sequence length="338" mass="37119">MDPDPSSPEEILKRLKKARSIPNGGEYEAEVDVLREVVKYVTDRNIPKFDPGVPLSKDELVGKGTEKLFEIIFNETAPAGFGGMMWAHIDAPMKALEGNGKDAVDSAVGGVGALAGGVIGGPIGALVGYAITKGPGKVIDVFDTSTAKFKVTITNLTKYNVYLDGYEKKGGWRYSSPGVYQNAWFPDGGGGMYNRTGFLIPKVVTGTKDVNHKTVEALSFSYPMPVNDTSFSFSMRFIAREGKMYHTCKSHEEKKDWFDDRSAIKHSWSFGIQAPGTFAWTYYASIDSKPKDTAKGHEEAYNEMEVQSNFGKPGHLKDGQSCCYWEDKNTVVIQLADD</sequence>
<name>A0AAD3HEW2_9STRA</name>
<evidence type="ECO:0000313" key="1">
    <source>
        <dbReference type="EMBL" id="GFH61352.1"/>
    </source>
</evidence>
<protein>
    <submittedName>
        <fullName evidence="1">Uncharacterized protein</fullName>
    </submittedName>
</protein>
<proteinExistence type="predicted"/>
<organism evidence="1 2">
    <name type="scientific">Chaetoceros tenuissimus</name>
    <dbReference type="NCBI Taxonomy" id="426638"/>
    <lineage>
        <taxon>Eukaryota</taxon>
        <taxon>Sar</taxon>
        <taxon>Stramenopiles</taxon>
        <taxon>Ochrophyta</taxon>
        <taxon>Bacillariophyta</taxon>
        <taxon>Coscinodiscophyceae</taxon>
        <taxon>Chaetocerotophycidae</taxon>
        <taxon>Chaetocerotales</taxon>
        <taxon>Chaetocerotaceae</taxon>
        <taxon>Chaetoceros</taxon>
    </lineage>
</organism>
<dbReference type="AlphaFoldDB" id="A0AAD3HEW2"/>
<dbReference type="Proteomes" id="UP001054902">
    <property type="component" value="Unassembled WGS sequence"/>
</dbReference>
<evidence type="ECO:0000313" key="2">
    <source>
        <dbReference type="Proteomes" id="UP001054902"/>
    </source>
</evidence>
<comment type="caution">
    <text evidence="1">The sequence shown here is derived from an EMBL/GenBank/DDBJ whole genome shotgun (WGS) entry which is preliminary data.</text>
</comment>
<accession>A0AAD3HEW2</accession>